<protein>
    <recommendedName>
        <fullName evidence="3">DUF3800 domain-containing protein</fullName>
    </recommendedName>
</protein>
<gene>
    <name evidence="1" type="ORF">HLI28_13625</name>
</gene>
<dbReference type="RefSeq" id="WP_171248104.1">
    <property type="nucleotide sequence ID" value="NZ_JABFAJ010000024.1"/>
</dbReference>
<organism evidence="1 2">
    <name type="scientific">Isoptericola sediminis</name>
    <dbReference type="NCBI Taxonomy" id="2733572"/>
    <lineage>
        <taxon>Bacteria</taxon>
        <taxon>Bacillati</taxon>
        <taxon>Actinomycetota</taxon>
        <taxon>Actinomycetes</taxon>
        <taxon>Micrococcales</taxon>
        <taxon>Promicromonosporaceae</taxon>
        <taxon>Isoptericola</taxon>
    </lineage>
</organism>
<comment type="caution">
    <text evidence="1">The sequence shown here is derived from an EMBL/GenBank/DDBJ whole genome shotgun (WGS) entry which is preliminary data.</text>
</comment>
<dbReference type="EMBL" id="JABFAJ010000024">
    <property type="protein sequence ID" value="NNU28574.1"/>
    <property type="molecule type" value="Genomic_DNA"/>
</dbReference>
<dbReference type="AlphaFoldDB" id="A0A849K1E7"/>
<accession>A0A849K1E7</accession>
<name>A0A849K1E7_9MICO</name>
<proteinExistence type="predicted"/>
<keyword evidence="2" id="KW-1185">Reference proteome</keyword>
<sequence>MNIEQRSPRRGHVFVDESKRRDYLLVAAVVVPREIAAARQVVRGLMLPGQRGLHMVKESQSRQRKILSALEELDASITLYRAGQTYRTELERREVCLRRLVEDMKAGDHARLLLERDETLVRSDRKVIQHEHRRLGCTFRYDHDTAAQEPLLCIPDAVAWAFSRGGDFRRRAEQLTDEVVDL</sequence>
<evidence type="ECO:0000313" key="2">
    <source>
        <dbReference type="Proteomes" id="UP000557204"/>
    </source>
</evidence>
<dbReference type="Proteomes" id="UP000557204">
    <property type="component" value="Unassembled WGS sequence"/>
</dbReference>
<evidence type="ECO:0000313" key="1">
    <source>
        <dbReference type="EMBL" id="NNU28574.1"/>
    </source>
</evidence>
<evidence type="ECO:0008006" key="3">
    <source>
        <dbReference type="Google" id="ProtNLM"/>
    </source>
</evidence>
<reference evidence="1 2" key="1">
    <citation type="submission" date="2020-05" db="EMBL/GenBank/DDBJ databases">
        <title>Genome sequence of Isoptericola sp. JC619 isolated from Chilika lagoon, India.</title>
        <authorList>
            <person name="Kumar D."/>
            <person name="Appam K."/>
            <person name="Gandham S."/>
            <person name="Uppada J."/>
            <person name="Sasikala C."/>
            <person name="Venkata Ramana C."/>
        </authorList>
    </citation>
    <scope>NUCLEOTIDE SEQUENCE [LARGE SCALE GENOMIC DNA]</scope>
    <source>
        <strain evidence="1 2">JC619</strain>
    </source>
</reference>